<keyword evidence="3" id="KW-1185">Reference proteome</keyword>
<dbReference type="Gene3D" id="3.30.720.110">
    <property type="match status" value="1"/>
</dbReference>
<dbReference type="EMBL" id="CP042997">
    <property type="protein sequence ID" value="QEH32263.1"/>
    <property type="molecule type" value="Genomic_DNA"/>
</dbReference>
<evidence type="ECO:0000259" key="1">
    <source>
        <dbReference type="PROSITE" id="PS51819"/>
    </source>
</evidence>
<feature type="domain" description="VOC" evidence="1">
    <location>
        <begin position="10"/>
        <end position="136"/>
    </location>
</feature>
<dbReference type="OrthoDB" id="9795306at2"/>
<dbReference type="RefSeq" id="WP_148591318.1">
    <property type="nucleotide sequence ID" value="NZ_CP042997.1"/>
</dbReference>
<dbReference type="PANTHER" id="PTHR34109:SF1">
    <property type="entry name" value="VOC DOMAIN-CONTAINING PROTEIN"/>
    <property type="match status" value="1"/>
</dbReference>
<dbReference type="AlphaFoldDB" id="A0A5B9VV82"/>
<protein>
    <recommendedName>
        <fullName evidence="1">VOC domain-containing protein</fullName>
    </recommendedName>
</protein>
<sequence>MAHPIPAGQPVITPHLVIKGAAEAIEFYKEAFGAEEIYRMPFPDKDGTFKLGHAELKFGDSKLYLADEFPDYGSVGPANGGSPVVIHLAVTDVDAAFEKAVAAGAKVSMPPQDMFWGDRYGKLIDPFGHHWGISEHLEDLTPAEIEARMKEAFAGSPSCE</sequence>
<gene>
    <name evidence="2" type="ORF">OJF2_07320</name>
</gene>
<dbReference type="Gene3D" id="3.30.720.120">
    <property type="match status" value="1"/>
</dbReference>
<accession>A0A5B9VV82</accession>
<reference evidence="2 3" key="1">
    <citation type="submission" date="2019-08" db="EMBL/GenBank/DDBJ databases">
        <title>Deep-cultivation of Planctomycetes and their phenomic and genomic characterization uncovers novel biology.</title>
        <authorList>
            <person name="Wiegand S."/>
            <person name="Jogler M."/>
            <person name="Boedeker C."/>
            <person name="Pinto D."/>
            <person name="Vollmers J."/>
            <person name="Rivas-Marin E."/>
            <person name="Kohn T."/>
            <person name="Peeters S.H."/>
            <person name="Heuer A."/>
            <person name="Rast P."/>
            <person name="Oberbeckmann S."/>
            <person name="Bunk B."/>
            <person name="Jeske O."/>
            <person name="Meyerdierks A."/>
            <person name="Storesund J.E."/>
            <person name="Kallscheuer N."/>
            <person name="Luecker S."/>
            <person name="Lage O.M."/>
            <person name="Pohl T."/>
            <person name="Merkel B.J."/>
            <person name="Hornburger P."/>
            <person name="Mueller R.-W."/>
            <person name="Bruemmer F."/>
            <person name="Labrenz M."/>
            <person name="Spormann A.M."/>
            <person name="Op den Camp H."/>
            <person name="Overmann J."/>
            <person name="Amann R."/>
            <person name="Jetten M.S.M."/>
            <person name="Mascher T."/>
            <person name="Medema M.H."/>
            <person name="Devos D.P."/>
            <person name="Kaster A.-K."/>
            <person name="Ovreas L."/>
            <person name="Rohde M."/>
            <person name="Galperin M.Y."/>
            <person name="Jogler C."/>
        </authorList>
    </citation>
    <scope>NUCLEOTIDE SEQUENCE [LARGE SCALE GENOMIC DNA]</scope>
    <source>
        <strain evidence="2 3">OJF2</strain>
    </source>
</reference>
<dbReference type="Proteomes" id="UP000324233">
    <property type="component" value="Chromosome"/>
</dbReference>
<proteinExistence type="predicted"/>
<dbReference type="KEGG" id="agv:OJF2_07320"/>
<dbReference type="SUPFAM" id="SSF54593">
    <property type="entry name" value="Glyoxalase/Bleomycin resistance protein/Dihydroxybiphenyl dioxygenase"/>
    <property type="match status" value="1"/>
</dbReference>
<evidence type="ECO:0000313" key="2">
    <source>
        <dbReference type="EMBL" id="QEH32263.1"/>
    </source>
</evidence>
<dbReference type="PANTHER" id="PTHR34109">
    <property type="entry name" value="BNAUNNG04460D PROTEIN-RELATED"/>
    <property type="match status" value="1"/>
</dbReference>
<name>A0A5B9VV82_9BACT</name>
<evidence type="ECO:0000313" key="3">
    <source>
        <dbReference type="Proteomes" id="UP000324233"/>
    </source>
</evidence>
<dbReference type="PROSITE" id="PS51819">
    <property type="entry name" value="VOC"/>
    <property type="match status" value="1"/>
</dbReference>
<dbReference type="InterPro" id="IPR029068">
    <property type="entry name" value="Glyas_Bleomycin-R_OHBP_Dase"/>
</dbReference>
<dbReference type="CDD" id="cd07246">
    <property type="entry name" value="VOC_like"/>
    <property type="match status" value="1"/>
</dbReference>
<dbReference type="InterPro" id="IPR004360">
    <property type="entry name" value="Glyas_Fos-R_dOase_dom"/>
</dbReference>
<dbReference type="InterPro" id="IPR037523">
    <property type="entry name" value="VOC_core"/>
</dbReference>
<dbReference type="Pfam" id="PF00903">
    <property type="entry name" value="Glyoxalase"/>
    <property type="match status" value="1"/>
</dbReference>
<organism evidence="2 3">
    <name type="scientific">Aquisphaera giovannonii</name>
    <dbReference type="NCBI Taxonomy" id="406548"/>
    <lineage>
        <taxon>Bacteria</taxon>
        <taxon>Pseudomonadati</taxon>
        <taxon>Planctomycetota</taxon>
        <taxon>Planctomycetia</taxon>
        <taxon>Isosphaerales</taxon>
        <taxon>Isosphaeraceae</taxon>
        <taxon>Aquisphaera</taxon>
    </lineage>
</organism>